<protein>
    <submittedName>
        <fullName evidence="5">TIM barrel protein</fullName>
    </submittedName>
</protein>
<evidence type="ECO:0000256" key="3">
    <source>
        <dbReference type="PIRSR" id="PIRSR006241-50"/>
    </source>
</evidence>
<accession>A0A547PM43</accession>
<dbReference type="Gene3D" id="3.20.20.150">
    <property type="entry name" value="Divalent-metal-dependent TIM barrel enzymes"/>
    <property type="match status" value="1"/>
</dbReference>
<evidence type="ECO:0000313" key="5">
    <source>
        <dbReference type="EMBL" id="TRD15210.1"/>
    </source>
</evidence>
<keyword evidence="1 2" id="KW-0413">Isomerase</keyword>
<dbReference type="OrthoDB" id="9786584at2"/>
<organism evidence="5 6">
    <name type="scientific">Palleronia caenipelagi</name>
    <dbReference type="NCBI Taxonomy" id="2489174"/>
    <lineage>
        <taxon>Bacteria</taxon>
        <taxon>Pseudomonadati</taxon>
        <taxon>Pseudomonadota</taxon>
        <taxon>Alphaproteobacteria</taxon>
        <taxon>Rhodobacterales</taxon>
        <taxon>Roseobacteraceae</taxon>
        <taxon>Palleronia</taxon>
    </lineage>
</organism>
<proteinExistence type="inferred from homology"/>
<gene>
    <name evidence="5" type="ORF">FEV53_17470</name>
</gene>
<feature type="active site" description="Proton donor/acceptor" evidence="3">
    <location>
        <position position="138"/>
    </location>
</feature>
<comment type="similarity">
    <text evidence="2">Belongs to the hyi family.</text>
</comment>
<dbReference type="EMBL" id="VFSV01000052">
    <property type="protein sequence ID" value="TRD15210.1"/>
    <property type="molecule type" value="Genomic_DNA"/>
</dbReference>
<dbReference type="Pfam" id="PF01261">
    <property type="entry name" value="AP_endonuc_2"/>
    <property type="match status" value="1"/>
</dbReference>
<dbReference type="PANTHER" id="PTHR43489">
    <property type="entry name" value="ISOMERASE"/>
    <property type="match status" value="1"/>
</dbReference>
<evidence type="ECO:0000256" key="1">
    <source>
        <dbReference type="ARBA" id="ARBA00023235"/>
    </source>
</evidence>
<dbReference type="InterPro" id="IPR036237">
    <property type="entry name" value="Xyl_isomerase-like_sf"/>
</dbReference>
<dbReference type="AlphaFoldDB" id="A0A547PM43"/>
<feature type="domain" description="Xylose isomerase-like TIM barrel" evidence="4">
    <location>
        <begin position="20"/>
        <end position="249"/>
    </location>
</feature>
<dbReference type="SUPFAM" id="SSF51658">
    <property type="entry name" value="Xylose isomerase-like"/>
    <property type="match status" value="1"/>
</dbReference>
<dbReference type="InterPro" id="IPR013022">
    <property type="entry name" value="Xyl_isomerase-like_TIM-brl"/>
</dbReference>
<dbReference type="GO" id="GO:0046487">
    <property type="term" value="P:glyoxylate metabolic process"/>
    <property type="evidence" value="ECO:0007669"/>
    <property type="project" value="TreeGrafter"/>
</dbReference>
<name>A0A547PM43_9RHOB</name>
<sequence length="257" mass="28168">MKFSANLGLLWTDRPLPDAVRAAQRAGFDAVECHWPYETPAATLREALEETGLPMLSINTRRGDVSAGENGLTALPGRECDARAAIDEAIAYAHEIGAAHIHVMAGTAEGSEAHLSFVNNLCYACDAAATYALTILIEPLNRHDAPGYFLGTTTQADAIIREIKANNLRLMFDCYHVQRTEGDITTRLRALLPVIGHIQFASAPDRGTPDQGELNFKHVFRVIRELGWQSPLGAEYKCDRPTDETLGWLAAIRSQID</sequence>
<feature type="active site" description="Proton donor/acceptor" evidence="3">
    <location>
        <position position="235"/>
    </location>
</feature>
<dbReference type="RefSeq" id="WP_142836032.1">
    <property type="nucleotide sequence ID" value="NZ_VFSV01000052.1"/>
</dbReference>
<dbReference type="PIRSF" id="PIRSF006241">
    <property type="entry name" value="HyI"/>
    <property type="match status" value="1"/>
</dbReference>
<keyword evidence="6" id="KW-1185">Reference proteome</keyword>
<comment type="caution">
    <text evidence="5">The sequence shown here is derived from an EMBL/GenBank/DDBJ whole genome shotgun (WGS) entry which is preliminary data.</text>
</comment>
<dbReference type="FunFam" id="3.20.20.150:FF:000007">
    <property type="entry name" value="Hydroxypyruvate isomerase"/>
    <property type="match status" value="1"/>
</dbReference>
<evidence type="ECO:0000256" key="2">
    <source>
        <dbReference type="PIRNR" id="PIRNR006241"/>
    </source>
</evidence>
<dbReference type="GO" id="GO:0008903">
    <property type="term" value="F:hydroxypyruvate isomerase activity"/>
    <property type="evidence" value="ECO:0007669"/>
    <property type="project" value="TreeGrafter"/>
</dbReference>
<reference evidence="5 6" key="1">
    <citation type="submission" date="2019-06" db="EMBL/GenBank/DDBJ databases">
        <title>Paenimaribius caenipelagi gen. nov., sp. nov., isolated from a tidal flat.</title>
        <authorList>
            <person name="Yoon J.-H."/>
        </authorList>
    </citation>
    <scope>NUCLEOTIDE SEQUENCE [LARGE SCALE GENOMIC DNA]</scope>
    <source>
        <strain evidence="5 6">JBTF-M29</strain>
    </source>
</reference>
<dbReference type="InterPro" id="IPR026040">
    <property type="entry name" value="HyI-like"/>
</dbReference>
<dbReference type="InterPro" id="IPR050417">
    <property type="entry name" value="Sugar_Epim/Isomerase"/>
</dbReference>
<evidence type="ECO:0000259" key="4">
    <source>
        <dbReference type="Pfam" id="PF01261"/>
    </source>
</evidence>
<evidence type="ECO:0000313" key="6">
    <source>
        <dbReference type="Proteomes" id="UP000318590"/>
    </source>
</evidence>
<dbReference type="Proteomes" id="UP000318590">
    <property type="component" value="Unassembled WGS sequence"/>
</dbReference>
<dbReference type="PANTHER" id="PTHR43489:SF6">
    <property type="entry name" value="HYDROXYPYRUVATE ISOMERASE-RELATED"/>
    <property type="match status" value="1"/>
</dbReference>